<evidence type="ECO:0000313" key="8">
    <source>
        <dbReference type="Proteomes" id="UP001597369"/>
    </source>
</evidence>
<dbReference type="Pfam" id="PF02656">
    <property type="entry name" value="DUF202"/>
    <property type="match status" value="1"/>
</dbReference>
<evidence type="ECO:0000256" key="3">
    <source>
        <dbReference type="ARBA" id="ARBA00022989"/>
    </source>
</evidence>
<gene>
    <name evidence="7" type="ORF">ACFSKU_07135</name>
</gene>
<feature type="transmembrane region" description="Helical" evidence="5">
    <location>
        <begin position="67"/>
        <end position="90"/>
    </location>
</feature>
<accession>A0ABW4WV83</accession>
<dbReference type="InterPro" id="IPR003807">
    <property type="entry name" value="DUF202"/>
</dbReference>
<evidence type="ECO:0000256" key="1">
    <source>
        <dbReference type="ARBA" id="ARBA00004127"/>
    </source>
</evidence>
<reference evidence="8" key="1">
    <citation type="journal article" date="2019" name="Int. J. Syst. Evol. Microbiol.">
        <title>The Global Catalogue of Microorganisms (GCM) 10K type strain sequencing project: providing services to taxonomists for standard genome sequencing and annotation.</title>
        <authorList>
            <consortium name="The Broad Institute Genomics Platform"/>
            <consortium name="The Broad Institute Genome Sequencing Center for Infectious Disease"/>
            <person name="Wu L."/>
            <person name="Ma J."/>
        </authorList>
    </citation>
    <scope>NUCLEOTIDE SEQUENCE [LARGE SCALE GENOMIC DNA]</scope>
    <source>
        <strain evidence="8">JCM 16545</strain>
    </source>
</reference>
<dbReference type="Proteomes" id="UP001597369">
    <property type="component" value="Unassembled WGS sequence"/>
</dbReference>
<evidence type="ECO:0000256" key="5">
    <source>
        <dbReference type="SAM" id="Phobius"/>
    </source>
</evidence>
<evidence type="ECO:0000256" key="4">
    <source>
        <dbReference type="ARBA" id="ARBA00023136"/>
    </source>
</evidence>
<proteinExistence type="predicted"/>
<keyword evidence="8" id="KW-1185">Reference proteome</keyword>
<name>A0ABW4WV83_9BACT</name>
<keyword evidence="2 5" id="KW-0812">Transmembrane</keyword>
<comment type="caution">
    <text evidence="7">The sequence shown here is derived from an EMBL/GenBank/DDBJ whole genome shotgun (WGS) entry which is preliminary data.</text>
</comment>
<dbReference type="EMBL" id="JBHUHV010000022">
    <property type="protein sequence ID" value="MFD2066654.1"/>
    <property type="molecule type" value="Genomic_DNA"/>
</dbReference>
<protein>
    <submittedName>
        <fullName evidence="7">DUF202 domain-containing protein</fullName>
    </submittedName>
</protein>
<evidence type="ECO:0000259" key="6">
    <source>
        <dbReference type="Pfam" id="PF02656"/>
    </source>
</evidence>
<feature type="domain" description="DUF202" evidence="6">
    <location>
        <begin position="32"/>
        <end position="93"/>
    </location>
</feature>
<feature type="transmembrane region" description="Helical" evidence="5">
    <location>
        <begin position="41"/>
        <end position="61"/>
    </location>
</feature>
<comment type="subcellular location">
    <subcellularLocation>
        <location evidence="1">Endomembrane system</location>
        <topology evidence="1">Multi-pass membrane protein</topology>
    </subcellularLocation>
</comment>
<evidence type="ECO:0000256" key="2">
    <source>
        <dbReference type="ARBA" id="ARBA00022692"/>
    </source>
</evidence>
<keyword evidence="4 5" id="KW-0472">Membrane</keyword>
<sequence>MLTKRAKKKIEQELRVKKRQNLEIRDSLAMERTKMANERTLLAYMRTATAMVLAGLTFIKVFDNDPFYIGIGVIAIPLGLVIACFGYYRFSKKKSQVSRYANIYTPTSPVLAEVAAQEEEASSQQ</sequence>
<keyword evidence="3 5" id="KW-1133">Transmembrane helix</keyword>
<organism evidence="7 8">
    <name type="scientific">Pontibacter silvestris</name>
    <dbReference type="NCBI Taxonomy" id="2305183"/>
    <lineage>
        <taxon>Bacteria</taxon>
        <taxon>Pseudomonadati</taxon>
        <taxon>Bacteroidota</taxon>
        <taxon>Cytophagia</taxon>
        <taxon>Cytophagales</taxon>
        <taxon>Hymenobacteraceae</taxon>
        <taxon>Pontibacter</taxon>
    </lineage>
</organism>
<evidence type="ECO:0000313" key="7">
    <source>
        <dbReference type="EMBL" id="MFD2066654.1"/>
    </source>
</evidence>